<accession>Q01VN7</accession>
<dbReference type="InParanoid" id="Q01VN7"/>
<name>Q01VN7_SOLUE</name>
<sequence length="168" mass="19702">MTEEIYREAFATLDAWVGEPKDGLPEEFFLFLSRYTPLVNVDLWIRDEDGRTLLTWRQDETYGAGWHIPGGIIRYRETAEHRIRATARRELGADVTFDAEPMAIEQAMDPRQRERGHFISLVYRCRLVGPPDPALQYVAGTPKRDQWAWHRGCPRDLIEAQAHYRRLF</sequence>
<protein>
    <submittedName>
        <fullName evidence="2">NUDIX hydrolase</fullName>
    </submittedName>
</protein>
<keyword evidence="2" id="KW-0378">Hydrolase</keyword>
<evidence type="ECO:0000259" key="1">
    <source>
        <dbReference type="Pfam" id="PF00293"/>
    </source>
</evidence>
<dbReference type="HOGENOM" id="CLU_1502783_0_0_0"/>
<dbReference type="InterPro" id="IPR000086">
    <property type="entry name" value="NUDIX_hydrolase_dom"/>
</dbReference>
<reference evidence="2" key="1">
    <citation type="submission" date="2006-10" db="EMBL/GenBank/DDBJ databases">
        <title>Complete sequence of Solibacter usitatus Ellin6076.</title>
        <authorList>
            <consortium name="US DOE Joint Genome Institute"/>
            <person name="Copeland A."/>
            <person name="Lucas S."/>
            <person name="Lapidus A."/>
            <person name="Barry K."/>
            <person name="Detter J.C."/>
            <person name="Glavina del Rio T."/>
            <person name="Hammon N."/>
            <person name="Israni S."/>
            <person name="Dalin E."/>
            <person name="Tice H."/>
            <person name="Pitluck S."/>
            <person name="Thompson L.S."/>
            <person name="Brettin T."/>
            <person name="Bruce D."/>
            <person name="Han C."/>
            <person name="Tapia R."/>
            <person name="Gilna P."/>
            <person name="Schmutz J."/>
            <person name="Larimer F."/>
            <person name="Land M."/>
            <person name="Hauser L."/>
            <person name="Kyrpides N."/>
            <person name="Mikhailova N."/>
            <person name="Janssen P.H."/>
            <person name="Kuske C.R."/>
            <person name="Richardson P."/>
        </authorList>
    </citation>
    <scope>NUCLEOTIDE SEQUENCE</scope>
    <source>
        <strain evidence="2">Ellin6076</strain>
    </source>
</reference>
<dbReference type="SUPFAM" id="SSF55811">
    <property type="entry name" value="Nudix"/>
    <property type="match status" value="1"/>
</dbReference>
<feature type="domain" description="Nudix hydrolase" evidence="1">
    <location>
        <begin position="38"/>
        <end position="134"/>
    </location>
</feature>
<proteinExistence type="predicted"/>
<dbReference type="Pfam" id="PF00293">
    <property type="entry name" value="NUDIX"/>
    <property type="match status" value="1"/>
</dbReference>
<gene>
    <name evidence="2" type="ordered locus">Acid_5329</name>
</gene>
<dbReference type="Gene3D" id="3.90.79.10">
    <property type="entry name" value="Nucleoside Triphosphate Pyrophosphohydrolase"/>
    <property type="match status" value="1"/>
</dbReference>
<dbReference type="EMBL" id="CP000473">
    <property type="protein sequence ID" value="ABJ86278.1"/>
    <property type="molecule type" value="Genomic_DNA"/>
</dbReference>
<dbReference type="InterPro" id="IPR015797">
    <property type="entry name" value="NUDIX_hydrolase-like_dom_sf"/>
</dbReference>
<organism evidence="2">
    <name type="scientific">Solibacter usitatus (strain Ellin6076)</name>
    <dbReference type="NCBI Taxonomy" id="234267"/>
    <lineage>
        <taxon>Bacteria</taxon>
        <taxon>Pseudomonadati</taxon>
        <taxon>Acidobacteriota</taxon>
        <taxon>Terriglobia</taxon>
        <taxon>Bryobacterales</taxon>
        <taxon>Solibacteraceae</taxon>
        <taxon>Candidatus Solibacter</taxon>
    </lineage>
</organism>
<dbReference type="OrthoDB" id="456350at2"/>
<dbReference type="GO" id="GO:0016787">
    <property type="term" value="F:hydrolase activity"/>
    <property type="evidence" value="ECO:0007669"/>
    <property type="project" value="UniProtKB-KW"/>
</dbReference>
<dbReference type="AlphaFoldDB" id="Q01VN7"/>
<dbReference type="KEGG" id="sus:Acid_5329"/>
<dbReference type="eggNOG" id="COG1051">
    <property type="taxonomic scope" value="Bacteria"/>
</dbReference>
<evidence type="ECO:0000313" key="2">
    <source>
        <dbReference type="EMBL" id="ABJ86278.1"/>
    </source>
</evidence>